<name>A0A9N7VRF4_PLEPL</name>
<proteinExistence type="predicted"/>
<protein>
    <submittedName>
        <fullName evidence="1">Uncharacterized protein</fullName>
    </submittedName>
</protein>
<reference evidence="1" key="1">
    <citation type="submission" date="2020-03" db="EMBL/GenBank/DDBJ databases">
        <authorList>
            <person name="Weist P."/>
        </authorList>
    </citation>
    <scope>NUCLEOTIDE SEQUENCE</scope>
</reference>
<sequence length="124" mass="13845">MYAFVEYVLDEIPTATERFAILVPNVGLHAARDPDQQAESELALVQMVPASRLAVEPASPDPVSTPLLQLLPQGRWGCRHLQPMQPLFWIPRLWRGRCLPSSMLSSPCSWSLTTDADRPCSPFC</sequence>
<evidence type="ECO:0000313" key="1">
    <source>
        <dbReference type="EMBL" id="CAB1456981.1"/>
    </source>
</evidence>
<dbReference type="AlphaFoldDB" id="A0A9N7VRF4"/>
<evidence type="ECO:0000313" key="2">
    <source>
        <dbReference type="Proteomes" id="UP001153269"/>
    </source>
</evidence>
<accession>A0A9N7VRF4</accession>
<comment type="caution">
    <text evidence="1">The sequence shown here is derived from an EMBL/GenBank/DDBJ whole genome shotgun (WGS) entry which is preliminary data.</text>
</comment>
<organism evidence="1 2">
    <name type="scientific">Pleuronectes platessa</name>
    <name type="common">European plaice</name>
    <dbReference type="NCBI Taxonomy" id="8262"/>
    <lineage>
        <taxon>Eukaryota</taxon>
        <taxon>Metazoa</taxon>
        <taxon>Chordata</taxon>
        <taxon>Craniata</taxon>
        <taxon>Vertebrata</taxon>
        <taxon>Euteleostomi</taxon>
        <taxon>Actinopterygii</taxon>
        <taxon>Neopterygii</taxon>
        <taxon>Teleostei</taxon>
        <taxon>Neoteleostei</taxon>
        <taxon>Acanthomorphata</taxon>
        <taxon>Carangaria</taxon>
        <taxon>Pleuronectiformes</taxon>
        <taxon>Pleuronectoidei</taxon>
        <taxon>Pleuronectidae</taxon>
        <taxon>Pleuronectes</taxon>
    </lineage>
</organism>
<gene>
    <name evidence="1" type="ORF">PLEPLA_LOCUS44784</name>
</gene>
<dbReference type="EMBL" id="CADEAL010004320">
    <property type="protein sequence ID" value="CAB1456981.1"/>
    <property type="molecule type" value="Genomic_DNA"/>
</dbReference>
<keyword evidence="2" id="KW-1185">Reference proteome</keyword>
<dbReference type="Proteomes" id="UP001153269">
    <property type="component" value="Unassembled WGS sequence"/>
</dbReference>